<feature type="compositionally biased region" description="Basic and acidic residues" evidence="2">
    <location>
        <begin position="1"/>
        <end position="20"/>
    </location>
</feature>
<evidence type="ECO:0000313" key="5">
    <source>
        <dbReference type="Proteomes" id="UP000184267"/>
    </source>
</evidence>
<dbReference type="STRING" id="154538.A0A1M2VBX5"/>
<feature type="region of interest" description="Disordered" evidence="2">
    <location>
        <begin position="1"/>
        <end position="66"/>
    </location>
</feature>
<dbReference type="GO" id="GO:0003677">
    <property type="term" value="F:DNA binding"/>
    <property type="evidence" value="ECO:0007669"/>
    <property type="project" value="InterPro"/>
</dbReference>
<feature type="compositionally biased region" description="Polar residues" evidence="2">
    <location>
        <begin position="581"/>
        <end position="612"/>
    </location>
</feature>
<dbReference type="OMA" id="YVHELEV"/>
<dbReference type="InterPro" id="IPR007219">
    <property type="entry name" value="XnlR_reg_dom"/>
</dbReference>
<feature type="region of interest" description="Disordered" evidence="2">
    <location>
        <begin position="558"/>
        <end position="655"/>
    </location>
</feature>
<dbReference type="OrthoDB" id="4456959at2759"/>
<sequence length="863" mass="95071">MEELVDKLQPRTHTSPREHTATLGGISALSSPDSTAQSSPAAAVAPPVFNAPSPADSDDLDPSDDEMESWNKLLHSFRKFSLRPVTQRYHGKSSSMMLLQTAVDMKYEYTGAGPESWVPEPSSNPCAVAPNGQWSLPTAVDDVPPHTDFPPMDLMKVLADAYFEQLNLYIPLLHRPTFDRQLKEGLHLEDEGFGSVVLLVCANGGRMSDDPRVAEYGPPGLPGWNWFLQVEKARKSIFNPPQLTDLQKCVLMSSYLGSYSSPHNCWTLIGIGIRTAQDLGAHRRKTYASMPKAQGELYRRAFWCLLMLDRMLSFSLGRPCALQDEDFDADPLIECDDEYWDTGDPERDFKQPAERPSKLAFMNGISRLMQIMAFALRTLYSINKSKMLLGFVGHEWEERIVAELDSLLNKWIDTLPDHLRWDPHREDLVFLNQSSVLYMKYYQLQIFIHRPFLPTSRKSSRLTLPSLAICTNAARSCIHVSDVQCRRNGTPLAYSRMPLFTAGIVLLINMWGGKRAGLANCSAATDVQKCMVMLKMLEAQSRAAGRLWDVLNSLYAAGEFKSPPDPTPNRKRPRDSDQPEQEASASTQRGPTPSEKSVDSQPTASKRASYTSIHRRNTSQDVTPTNAPTTDSDSPWGGSQIGWSGLSSDSSSPASFNELPVRTVDLERMPFGTGFSPFFDARLAQPQQAETPGASQSFSNGMAAPDFAQFASPVDFPFAVAQPPTTTTAPPVNGTSSTSGLAAFFHPFGSIQVVEPLPAVSQDAAAFQFAPLRQQQQQPTRVQPQGQISTLSTMGPPPDKVQPNNAQALPSFSEDDLALADNTLDMWSSAPTNLDWADWGVFVNSVSGGGAPLEWPTSEPPVF</sequence>
<dbReference type="EMBL" id="MNAD01001491">
    <property type="protein sequence ID" value="OJT05037.1"/>
    <property type="molecule type" value="Genomic_DNA"/>
</dbReference>
<dbReference type="AlphaFoldDB" id="A0A1M2VBX5"/>
<dbReference type="GO" id="GO:0008270">
    <property type="term" value="F:zinc ion binding"/>
    <property type="evidence" value="ECO:0007669"/>
    <property type="project" value="InterPro"/>
</dbReference>
<dbReference type="Proteomes" id="UP000184267">
    <property type="component" value="Unassembled WGS sequence"/>
</dbReference>
<reference evidence="4 5" key="1">
    <citation type="submission" date="2016-10" db="EMBL/GenBank/DDBJ databases">
        <title>Genome sequence of the basidiomycete white-rot fungus Trametes pubescens.</title>
        <authorList>
            <person name="Makela M.R."/>
            <person name="Granchi Z."/>
            <person name="Peng M."/>
            <person name="De Vries R.P."/>
            <person name="Grigoriev I."/>
            <person name="Riley R."/>
            <person name="Hilden K."/>
        </authorList>
    </citation>
    <scope>NUCLEOTIDE SEQUENCE [LARGE SCALE GENOMIC DNA]</scope>
    <source>
        <strain evidence="4 5">FBCC735</strain>
    </source>
</reference>
<protein>
    <recommendedName>
        <fullName evidence="3">Xylanolytic transcriptional activator regulatory domain-containing protein</fullName>
    </recommendedName>
</protein>
<comment type="caution">
    <text evidence="4">The sequence shown here is derived from an EMBL/GenBank/DDBJ whole genome shotgun (WGS) entry which is preliminary data.</text>
</comment>
<evidence type="ECO:0000259" key="3">
    <source>
        <dbReference type="SMART" id="SM00906"/>
    </source>
</evidence>
<keyword evidence="1" id="KW-0539">Nucleus</keyword>
<gene>
    <name evidence="4" type="ORF">TRAPUB_4102</name>
</gene>
<evidence type="ECO:0000256" key="1">
    <source>
        <dbReference type="ARBA" id="ARBA00023242"/>
    </source>
</evidence>
<dbReference type="PANTHER" id="PTHR46910">
    <property type="entry name" value="TRANSCRIPTION FACTOR PDR1"/>
    <property type="match status" value="1"/>
</dbReference>
<dbReference type="CDD" id="cd12148">
    <property type="entry name" value="fungal_TF_MHR"/>
    <property type="match status" value="1"/>
</dbReference>
<dbReference type="InterPro" id="IPR050987">
    <property type="entry name" value="AtrR-like"/>
</dbReference>
<keyword evidence="5" id="KW-1185">Reference proteome</keyword>
<dbReference type="SMART" id="SM00906">
    <property type="entry name" value="Fungal_trans"/>
    <property type="match status" value="1"/>
</dbReference>
<evidence type="ECO:0000256" key="2">
    <source>
        <dbReference type="SAM" id="MobiDB-lite"/>
    </source>
</evidence>
<dbReference type="GO" id="GO:0003700">
    <property type="term" value="F:DNA-binding transcription factor activity"/>
    <property type="evidence" value="ECO:0007669"/>
    <property type="project" value="InterPro"/>
</dbReference>
<dbReference type="PANTHER" id="PTHR46910:SF38">
    <property type="entry name" value="ZN(2)-C6 FUNGAL-TYPE DOMAIN-CONTAINING PROTEIN"/>
    <property type="match status" value="1"/>
</dbReference>
<name>A0A1M2VBX5_TRAPU</name>
<feature type="compositionally biased region" description="Polar residues" evidence="2">
    <location>
        <begin position="619"/>
        <end position="633"/>
    </location>
</feature>
<feature type="compositionally biased region" description="Low complexity" evidence="2">
    <location>
        <begin position="34"/>
        <end position="55"/>
    </location>
</feature>
<accession>A0A1M2VBX5</accession>
<feature type="domain" description="Xylanolytic transcriptional activator regulatory" evidence="3">
    <location>
        <begin position="265"/>
        <end position="337"/>
    </location>
</feature>
<dbReference type="GO" id="GO:0006351">
    <property type="term" value="P:DNA-templated transcription"/>
    <property type="evidence" value="ECO:0007669"/>
    <property type="project" value="InterPro"/>
</dbReference>
<feature type="compositionally biased region" description="Low complexity" evidence="2">
    <location>
        <begin position="641"/>
        <end position="655"/>
    </location>
</feature>
<feature type="compositionally biased region" description="Acidic residues" evidence="2">
    <location>
        <begin position="56"/>
        <end position="66"/>
    </location>
</feature>
<evidence type="ECO:0000313" key="4">
    <source>
        <dbReference type="EMBL" id="OJT05037.1"/>
    </source>
</evidence>
<proteinExistence type="predicted"/>
<organism evidence="4 5">
    <name type="scientific">Trametes pubescens</name>
    <name type="common">White-rot fungus</name>
    <dbReference type="NCBI Taxonomy" id="154538"/>
    <lineage>
        <taxon>Eukaryota</taxon>
        <taxon>Fungi</taxon>
        <taxon>Dikarya</taxon>
        <taxon>Basidiomycota</taxon>
        <taxon>Agaricomycotina</taxon>
        <taxon>Agaricomycetes</taxon>
        <taxon>Polyporales</taxon>
        <taxon>Polyporaceae</taxon>
        <taxon>Trametes</taxon>
    </lineage>
</organism>
<dbReference type="Pfam" id="PF04082">
    <property type="entry name" value="Fungal_trans"/>
    <property type="match status" value="1"/>
</dbReference>